<dbReference type="OrthoDB" id="270970at2759"/>
<dbReference type="SUPFAM" id="SSF49562">
    <property type="entry name" value="C2 domain (Calcium/lipid-binding domain, CaLB)"/>
    <property type="match status" value="1"/>
</dbReference>
<feature type="compositionally biased region" description="Basic residues" evidence="1">
    <location>
        <begin position="37"/>
        <end position="46"/>
    </location>
</feature>
<evidence type="ECO:0000256" key="1">
    <source>
        <dbReference type="SAM" id="MobiDB-lite"/>
    </source>
</evidence>
<feature type="region of interest" description="Disordered" evidence="1">
    <location>
        <begin position="36"/>
        <end position="55"/>
    </location>
</feature>
<evidence type="ECO:0000313" key="4">
    <source>
        <dbReference type="Proteomes" id="UP001141552"/>
    </source>
</evidence>
<proteinExistence type="predicted"/>
<dbReference type="InterPro" id="IPR035892">
    <property type="entry name" value="C2_domain_sf"/>
</dbReference>
<accession>A0A9Q0GAT6</accession>
<dbReference type="GO" id="GO:0006952">
    <property type="term" value="P:defense response"/>
    <property type="evidence" value="ECO:0007669"/>
    <property type="project" value="InterPro"/>
</dbReference>
<dbReference type="AlphaFoldDB" id="A0A9Q0GAT6"/>
<dbReference type="PROSITE" id="PS50004">
    <property type="entry name" value="C2"/>
    <property type="match status" value="1"/>
</dbReference>
<reference evidence="3" key="2">
    <citation type="journal article" date="2023" name="Plants (Basel)">
        <title>Annotation of the Turnera subulata (Passifloraceae) Draft Genome Reveals the S-Locus Evolved after the Divergence of Turneroideae from Passifloroideae in a Stepwise Manner.</title>
        <authorList>
            <person name="Henning P.M."/>
            <person name="Roalson E.H."/>
            <person name="Mir W."/>
            <person name="McCubbin A.G."/>
            <person name="Shore J.S."/>
        </authorList>
    </citation>
    <scope>NUCLEOTIDE SEQUENCE</scope>
    <source>
        <strain evidence="3">F60SS</strain>
    </source>
</reference>
<dbReference type="PANTHER" id="PTHR32246:SF163">
    <property type="entry name" value="PROTEIN SRC2-LIKE"/>
    <property type="match status" value="1"/>
</dbReference>
<dbReference type="InterPro" id="IPR044750">
    <property type="entry name" value="C2_SRC2/BAP"/>
</dbReference>
<name>A0A9Q0GAT6_9ROSI</name>
<feature type="domain" description="C2" evidence="2">
    <location>
        <begin position="1"/>
        <end position="114"/>
    </location>
</feature>
<dbReference type="EMBL" id="JAKUCV010001457">
    <property type="protein sequence ID" value="KAJ4846296.1"/>
    <property type="molecule type" value="Genomic_DNA"/>
</dbReference>
<keyword evidence="4" id="KW-1185">Reference proteome</keyword>
<gene>
    <name evidence="3" type="ORF">Tsubulata_042179</name>
</gene>
<dbReference type="CDD" id="cd04051">
    <property type="entry name" value="C2_SRC2_like"/>
    <property type="match status" value="1"/>
</dbReference>
<dbReference type="Pfam" id="PF00168">
    <property type="entry name" value="C2"/>
    <property type="match status" value="1"/>
</dbReference>
<evidence type="ECO:0000313" key="3">
    <source>
        <dbReference type="EMBL" id="KAJ4846296.1"/>
    </source>
</evidence>
<evidence type="ECO:0000259" key="2">
    <source>
        <dbReference type="PROSITE" id="PS50004"/>
    </source>
</evidence>
<dbReference type="Gene3D" id="2.60.40.150">
    <property type="entry name" value="C2 domain"/>
    <property type="match status" value="1"/>
</dbReference>
<feature type="region of interest" description="Disordered" evidence="1">
    <location>
        <begin position="202"/>
        <end position="222"/>
    </location>
</feature>
<sequence length="288" mass="30955">MESRPFEVTLISAKDLKDVNLFTKMDVYATVTIKGDPHKKQKQKTPVHRDSGPNPRWNYTMKFTLDEDSLQKDRLTLKIKVKSDRSLGDRPIGHVRVPLKELLEVKDKEQKQVSYSVRLPSGKNKGTVVFTFKFGDVYSAPLPEKAKKVEEPVTAYPAAAAAPAGYPGVAGSSGAAYPAPGGYPPQPAYGYAYPQQAGYPPPPQQAYAGYPPQPGYPYPGYPPQQPGYGGYPMMQQPPKKSGGGGKMALGLGAGLLGGLLVGDMISDVGDAAAYDAGYDAGFDDGFDF</sequence>
<dbReference type="InterPro" id="IPR000008">
    <property type="entry name" value="C2_dom"/>
</dbReference>
<dbReference type="Proteomes" id="UP001141552">
    <property type="component" value="Unassembled WGS sequence"/>
</dbReference>
<dbReference type="PANTHER" id="PTHR32246">
    <property type="entry name" value="INGRESSION PROTEIN FIC1"/>
    <property type="match status" value="1"/>
</dbReference>
<dbReference type="SMART" id="SM00239">
    <property type="entry name" value="C2"/>
    <property type="match status" value="1"/>
</dbReference>
<protein>
    <recommendedName>
        <fullName evidence="2">C2 domain-containing protein</fullName>
    </recommendedName>
</protein>
<reference evidence="3" key="1">
    <citation type="submission" date="2022-02" db="EMBL/GenBank/DDBJ databases">
        <authorList>
            <person name="Henning P.M."/>
            <person name="McCubbin A.G."/>
            <person name="Shore J.S."/>
        </authorList>
    </citation>
    <scope>NUCLEOTIDE SEQUENCE</scope>
    <source>
        <strain evidence="3">F60SS</strain>
        <tissue evidence="3">Leaves</tissue>
    </source>
</reference>
<comment type="caution">
    <text evidence="3">The sequence shown here is derived from an EMBL/GenBank/DDBJ whole genome shotgun (WGS) entry which is preliminary data.</text>
</comment>
<organism evidence="3 4">
    <name type="scientific">Turnera subulata</name>
    <dbReference type="NCBI Taxonomy" id="218843"/>
    <lineage>
        <taxon>Eukaryota</taxon>
        <taxon>Viridiplantae</taxon>
        <taxon>Streptophyta</taxon>
        <taxon>Embryophyta</taxon>
        <taxon>Tracheophyta</taxon>
        <taxon>Spermatophyta</taxon>
        <taxon>Magnoliopsida</taxon>
        <taxon>eudicotyledons</taxon>
        <taxon>Gunneridae</taxon>
        <taxon>Pentapetalae</taxon>
        <taxon>rosids</taxon>
        <taxon>fabids</taxon>
        <taxon>Malpighiales</taxon>
        <taxon>Passifloraceae</taxon>
        <taxon>Turnera</taxon>
    </lineage>
</organism>
<feature type="compositionally biased region" description="Pro residues" evidence="1">
    <location>
        <begin position="211"/>
        <end position="222"/>
    </location>
</feature>